<evidence type="ECO:0000313" key="2">
    <source>
        <dbReference type="Proteomes" id="UP000536179"/>
    </source>
</evidence>
<dbReference type="Gene3D" id="3.90.226.10">
    <property type="entry name" value="2-enoyl-CoA Hydratase, Chain A, domain 1"/>
    <property type="match status" value="1"/>
</dbReference>
<organism evidence="1 2">
    <name type="scientific">Aporhodopirellula rubra</name>
    <dbReference type="NCBI Taxonomy" id="980271"/>
    <lineage>
        <taxon>Bacteria</taxon>
        <taxon>Pseudomonadati</taxon>
        <taxon>Planctomycetota</taxon>
        <taxon>Planctomycetia</taxon>
        <taxon>Pirellulales</taxon>
        <taxon>Pirellulaceae</taxon>
        <taxon>Aporhodopirellula</taxon>
    </lineage>
</organism>
<dbReference type="InterPro" id="IPR029045">
    <property type="entry name" value="ClpP/crotonase-like_dom_sf"/>
</dbReference>
<dbReference type="PANTHER" id="PTHR43459">
    <property type="entry name" value="ENOYL-COA HYDRATASE"/>
    <property type="match status" value="1"/>
</dbReference>
<dbReference type="EMBL" id="JACHXU010000034">
    <property type="protein sequence ID" value="MBB3210270.1"/>
    <property type="molecule type" value="Genomic_DNA"/>
</dbReference>
<dbReference type="GO" id="GO:0003824">
    <property type="term" value="F:catalytic activity"/>
    <property type="evidence" value="ECO:0007669"/>
    <property type="project" value="UniProtKB-ARBA"/>
</dbReference>
<dbReference type="Proteomes" id="UP000536179">
    <property type="component" value="Unassembled WGS sequence"/>
</dbReference>
<dbReference type="CDD" id="cd06558">
    <property type="entry name" value="crotonase-like"/>
    <property type="match status" value="1"/>
</dbReference>
<dbReference type="SUPFAM" id="SSF52096">
    <property type="entry name" value="ClpP/crotonase"/>
    <property type="match status" value="1"/>
</dbReference>
<name>A0A7W5E511_9BACT</name>
<accession>A0A7W5E511</accession>
<dbReference type="RefSeq" id="WP_184309472.1">
    <property type="nucleotide sequence ID" value="NZ_JACHXU010000034.1"/>
</dbReference>
<comment type="caution">
    <text evidence="1">The sequence shown here is derived from an EMBL/GenBank/DDBJ whole genome shotgun (WGS) entry which is preliminary data.</text>
</comment>
<sequence length="261" mass="27693">MQHLELKTEGSLATLVIDRPEKHGALNPRLIADLHEGLDELHQEPRVRAVVLASAGPSFCSGVDLSVLQEIRSLPEQEQLQQWFEYWRRFSELCETLLRFPKPLIAAVGGPAMGAGFALSLSCDMIVASEEATFSAGAVRHGLVGGITSALLSFRAGTSLSARISLAGHAITADDANRVGLLCQPPVAPDQLDSAATYWANESSQGSPQAIQATKRLINESIGETMLTQLAAAAADSATACTTESAGEGIDAFLNKTNPTW</sequence>
<keyword evidence="2" id="KW-1185">Reference proteome</keyword>
<dbReference type="Pfam" id="PF00378">
    <property type="entry name" value="ECH_1"/>
    <property type="match status" value="1"/>
</dbReference>
<protein>
    <submittedName>
        <fullName evidence="1">Enoyl-CoA hydratase/carnithine racemase</fullName>
    </submittedName>
</protein>
<evidence type="ECO:0000313" key="1">
    <source>
        <dbReference type="EMBL" id="MBB3210270.1"/>
    </source>
</evidence>
<reference evidence="1 2" key="1">
    <citation type="submission" date="2020-08" db="EMBL/GenBank/DDBJ databases">
        <title>Genomic Encyclopedia of Type Strains, Phase III (KMG-III): the genomes of soil and plant-associated and newly described type strains.</title>
        <authorList>
            <person name="Whitman W."/>
        </authorList>
    </citation>
    <scope>NUCLEOTIDE SEQUENCE [LARGE SCALE GENOMIC DNA]</scope>
    <source>
        <strain evidence="1 2">CECT 8075</strain>
    </source>
</reference>
<gene>
    <name evidence="1" type="ORF">FHS27_006117</name>
</gene>
<dbReference type="AlphaFoldDB" id="A0A7W5E511"/>
<proteinExistence type="predicted"/>
<dbReference type="PANTHER" id="PTHR43459:SF1">
    <property type="entry name" value="EG:BACN32G11.4 PROTEIN"/>
    <property type="match status" value="1"/>
</dbReference>
<dbReference type="InterPro" id="IPR001753">
    <property type="entry name" value="Enoyl-CoA_hydra/iso"/>
</dbReference>